<name>A0A8H3F8V3_9LECA</name>
<dbReference type="Proteomes" id="UP000664203">
    <property type="component" value="Unassembled WGS sequence"/>
</dbReference>
<evidence type="ECO:0000256" key="1">
    <source>
        <dbReference type="ARBA" id="ARBA00023242"/>
    </source>
</evidence>
<feature type="compositionally biased region" description="Polar residues" evidence="3">
    <location>
        <begin position="8"/>
        <end position="20"/>
    </location>
</feature>
<dbReference type="CDD" id="cd12148">
    <property type="entry name" value="fungal_TF_MHR"/>
    <property type="match status" value="1"/>
</dbReference>
<organism evidence="5 6">
    <name type="scientific">Alectoria fallacina</name>
    <dbReference type="NCBI Taxonomy" id="1903189"/>
    <lineage>
        <taxon>Eukaryota</taxon>
        <taxon>Fungi</taxon>
        <taxon>Dikarya</taxon>
        <taxon>Ascomycota</taxon>
        <taxon>Pezizomycotina</taxon>
        <taxon>Lecanoromycetes</taxon>
        <taxon>OSLEUM clade</taxon>
        <taxon>Lecanoromycetidae</taxon>
        <taxon>Lecanorales</taxon>
        <taxon>Lecanorineae</taxon>
        <taxon>Parmeliaceae</taxon>
        <taxon>Alectoria</taxon>
    </lineage>
</organism>
<feature type="domain" description="Xylanolytic transcriptional activator regulatory" evidence="4">
    <location>
        <begin position="229"/>
        <end position="357"/>
    </location>
</feature>
<evidence type="ECO:0000256" key="2">
    <source>
        <dbReference type="SAM" id="Coils"/>
    </source>
</evidence>
<dbReference type="PANTHER" id="PTHR47256:SF3">
    <property type="entry name" value="ZN(II)2CYS6 TRANSCRIPTION FACTOR (EUROFUNG)"/>
    <property type="match status" value="1"/>
</dbReference>
<evidence type="ECO:0000256" key="3">
    <source>
        <dbReference type="SAM" id="MobiDB-lite"/>
    </source>
</evidence>
<keyword evidence="2" id="KW-0175">Coiled coil</keyword>
<dbReference type="GO" id="GO:0006351">
    <property type="term" value="P:DNA-templated transcription"/>
    <property type="evidence" value="ECO:0007669"/>
    <property type="project" value="InterPro"/>
</dbReference>
<protein>
    <recommendedName>
        <fullName evidence="4">Xylanolytic transcriptional activator regulatory domain-containing protein</fullName>
    </recommendedName>
</protein>
<dbReference type="AlphaFoldDB" id="A0A8H3F8V3"/>
<dbReference type="Pfam" id="PF04082">
    <property type="entry name" value="Fungal_trans"/>
    <property type="match status" value="1"/>
</dbReference>
<comment type="caution">
    <text evidence="5">The sequence shown here is derived from an EMBL/GenBank/DDBJ whole genome shotgun (WGS) entry which is preliminary data.</text>
</comment>
<dbReference type="InterPro" id="IPR007219">
    <property type="entry name" value="XnlR_reg_dom"/>
</dbReference>
<keyword evidence="6" id="KW-1185">Reference proteome</keyword>
<feature type="region of interest" description="Disordered" evidence="3">
    <location>
        <begin position="1"/>
        <end position="20"/>
    </location>
</feature>
<keyword evidence="1" id="KW-0539">Nucleus</keyword>
<evidence type="ECO:0000259" key="4">
    <source>
        <dbReference type="Pfam" id="PF04082"/>
    </source>
</evidence>
<evidence type="ECO:0000313" key="6">
    <source>
        <dbReference type="Proteomes" id="UP000664203"/>
    </source>
</evidence>
<gene>
    <name evidence="5" type="ORF">ALECFALPRED_000581</name>
</gene>
<sequence>MSAFRSLAPSNQQAESSFPSSARFADAEQLVEEGALAVVAMSLNANGALPVACLLWRVLLADRPGRRCATRKLKCIYEPHTKTHKDDLIKEIENLRQKNASLQDHNREIRDDAYTLDTDNRNLREEAAWQRTILQTIGSNGHDREIISRLRRGDTHQSIAEWLHRENPEFARGLEAPTTHRRLIDVVKLYEMQCQQEDDLSRQSPSPSEAEIPWTKVTTSHKLIGHLFDLYFTWLHPVHMLFSELDFKHDFRGNLQTNCSASLVNAICAMGCSMFESEDVGDRRNRLDAATLRDGFMNEARATLTPSSYGYMTSIQALAIMYLVELSSGKARKAIGYLRSAVDNLKTSNGPPLSEEANEITVWGLHTLNTSSASITYQKLYAPPTPREAIFQHVDMERDHALWRFYRYPGDERELPTRPSFAIVTACYQAGLFRIIDDSLNLYNGARGKVSAERFLEVYRKYMDWKTDLPPVIANVDVADQPLPHILYLHVQYHTALVQHVSPLLHCGLFSTDDYAELEPPASDTVEFCLEVLQQTSARFALCGPLQSLFCQTAEECGVQLSDEMRAVMGSFDHYVMDDILDACTRLSYTQPLNQILIHIDPEIAKDWPGEWQKQVVAAVGHARRGSTSSGRYMQIGNLLND</sequence>
<reference evidence="5" key="1">
    <citation type="submission" date="2021-03" db="EMBL/GenBank/DDBJ databases">
        <authorList>
            <person name="Tagirdzhanova G."/>
        </authorList>
    </citation>
    <scope>NUCLEOTIDE SEQUENCE</scope>
</reference>
<dbReference type="InterPro" id="IPR053187">
    <property type="entry name" value="Notoamide_regulator"/>
</dbReference>
<dbReference type="GO" id="GO:0003677">
    <property type="term" value="F:DNA binding"/>
    <property type="evidence" value="ECO:0007669"/>
    <property type="project" value="InterPro"/>
</dbReference>
<dbReference type="PANTHER" id="PTHR47256">
    <property type="entry name" value="ZN(II)2CYS6 TRANSCRIPTION FACTOR (EUROFUNG)-RELATED"/>
    <property type="match status" value="1"/>
</dbReference>
<evidence type="ECO:0000313" key="5">
    <source>
        <dbReference type="EMBL" id="CAF9918182.1"/>
    </source>
</evidence>
<dbReference type="EMBL" id="CAJPDR010000109">
    <property type="protein sequence ID" value="CAF9918182.1"/>
    <property type="molecule type" value="Genomic_DNA"/>
</dbReference>
<proteinExistence type="predicted"/>
<dbReference type="GO" id="GO:0008270">
    <property type="term" value="F:zinc ion binding"/>
    <property type="evidence" value="ECO:0007669"/>
    <property type="project" value="InterPro"/>
</dbReference>
<accession>A0A8H3F8V3</accession>
<feature type="coiled-coil region" evidence="2">
    <location>
        <begin position="85"/>
        <end position="112"/>
    </location>
</feature>
<dbReference type="OrthoDB" id="2162761at2759"/>